<comment type="caution">
    <text evidence="2">The sequence shown here is derived from an EMBL/GenBank/DDBJ whole genome shotgun (WGS) entry which is preliminary data.</text>
</comment>
<dbReference type="Pfam" id="PF18962">
    <property type="entry name" value="Por_Secre_tail"/>
    <property type="match status" value="1"/>
</dbReference>
<dbReference type="InterPro" id="IPR026444">
    <property type="entry name" value="Secre_tail"/>
</dbReference>
<dbReference type="Gene3D" id="2.40.128.720">
    <property type="match status" value="2"/>
</dbReference>
<keyword evidence="3" id="KW-1185">Reference proteome</keyword>
<evidence type="ECO:0000259" key="1">
    <source>
        <dbReference type="Pfam" id="PF18962"/>
    </source>
</evidence>
<evidence type="ECO:0000313" key="3">
    <source>
        <dbReference type="Proteomes" id="UP000252733"/>
    </source>
</evidence>
<dbReference type="Proteomes" id="UP000252733">
    <property type="component" value="Unassembled WGS sequence"/>
</dbReference>
<proteinExistence type="predicted"/>
<accession>A0A368VE26</accession>
<gene>
    <name evidence="2" type="ORF">DFO77_102117</name>
</gene>
<dbReference type="NCBIfam" id="TIGR04183">
    <property type="entry name" value="Por_Secre_tail"/>
    <property type="match status" value="1"/>
</dbReference>
<sequence length="477" mass="55752">MLKNILSLLLYWGFLASAVPGNAYFEKSPEIYPGVPHFSMHHFHSGRWKAPKANRPNAVTQLDSVIALRINETNHQEKEKYCKEYFVYNTSNQLKHYIFSLWDKTAQKWGEYQKETYHYNFDGNLEKYILFKKSGEVWIPARKYDFLINNDETVIEISENANETSMASIASKKNVNNQPCEFHQTNNLDKLFTDESSSAVWEPVNKWIQYYNSGMLNRETQYSWNPVTETWDVKGRIIYKYLGERIQEIVKWTWSDSATAWVYAEKQSFLYSNITWQLISISGYLRNESLEKWQQTTLEGFIYDDDFNAEGHSIVAKEDGSNQWNVHLKNYCTYDYSINDVDIILPWENSSFLPSLFHHQITSEIVQTYNFEELLDVPLLERSYFYSSKDPNTSSENTKEADSIKVFPNPANDFVVVECPENASHMVFEIFDLTSSLIISARIMGRRTIDLSNLTNGIYLYQIKENGNISTGKLMVW</sequence>
<dbReference type="RefSeq" id="WP_114436275.1">
    <property type="nucleotide sequence ID" value="NZ_QPIZ01000002.1"/>
</dbReference>
<name>A0A368VE26_9BACT</name>
<dbReference type="AlphaFoldDB" id="A0A368VE26"/>
<protein>
    <submittedName>
        <fullName evidence="2">Putative secreted protein (Por secretion system target)</fullName>
    </submittedName>
</protein>
<evidence type="ECO:0000313" key="2">
    <source>
        <dbReference type="EMBL" id="RCW38963.1"/>
    </source>
</evidence>
<dbReference type="EMBL" id="QPIZ01000002">
    <property type="protein sequence ID" value="RCW38963.1"/>
    <property type="molecule type" value="Genomic_DNA"/>
</dbReference>
<feature type="domain" description="Secretion system C-terminal sorting" evidence="1">
    <location>
        <begin position="406"/>
        <end position="476"/>
    </location>
</feature>
<reference evidence="2 3" key="1">
    <citation type="submission" date="2018-07" db="EMBL/GenBank/DDBJ databases">
        <title>Freshwater and sediment microbial communities from various areas in North America, analyzing microbe dynamics in response to fracking.</title>
        <authorList>
            <person name="Lamendella R."/>
        </authorList>
    </citation>
    <scope>NUCLEOTIDE SEQUENCE [LARGE SCALE GENOMIC DNA]</scope>
    <source>
        <strain evidence="2 3">160A</strain>
    </source>
</reference>
<organism evidence="2 3">
    <name type="scientific">Marinilabilia salmonicolor</name>
    <dbReference type="NCBI Taxonomy" id="989"/>
    <lineage>
        <taxon>Bacteria</taxon>
        <taxon>Pseudomonadati</taxon>
        <taxon>Bacteroidota</taxon>
        <taxon>Bacteroidia</taxon>
        <taxon>Marinilabiliales</taxon>
        <taxon>Marinilabiliaceae</taxon>
        <taxon>Marinilabilia</taxon>
    </lineage>
</organism>